<dbReference type="SUPFAM" id="SSF51161">
    <property type="entry name" value="Trimeric LpxA-like enzymes"/>
    <property type="match status" value="1"/>
</dbReference>
<dbReference type="InterPro" id="IPR011004">
    <property type="entry name" value="Trimer_LpxA-like_sf"/>
</dbReference>
<dbReference type="Gene3D" id="2.160.10.10">
    <property type="entry name" value="Hexapeptide repeat proteins"/>
    <property type="match status" value="1"/>
</dbReference>
<proteinExistence type="inferred from homology"/>
<dbReference type="InterPro" id="IPR051159">
    <property type="entry name" value="Hexapeptide_acetyltransf"/>
</dbReference>
<comment type="similarity">
    <text evidence="1">Belongs to the transferase hexapeptide repeat family.</text>
</comment>
<dbReference type="GO" id="GO:0005829">
    <property type="term" value="C:cytosol"/>
    <property type="evidence" value="ECO:0007669"/>
    <property type="project" value="TreeGrafter"/>
</dbReference>
<dbReference type="PANTHER" id="PTHR23416:SF23">
    <property type="entry name" value="ACETYLTRANSFERASE C18B11.09C-RELATED"/>
    <property type="match status" value="1"/>
</dbReference>
<dbReference type="CDD" id="cd04647">
    <property type="entry name" value="LbH_MAT_like"/>
    <property type="match status" value="1"/>
</dbReference>
<dbReference type="EMBL" id="MH678630">
    <property type="protein sequence ID" value="AZY91877.1"/>
    <property type="molecule type" value="Genomic_DNA"/>
</dbReference>
<evidence type="ECO:0000256" key="1">
    <source>
        <dbReference type="ARBA" id="ARBA00007274"/>
    </source>
</evidence>
<sequence length="179" mass="19767">MRNMRIGSIISKIRIKKWKKDGAIIGDNLHMERNSYLDSSFPWLITIGNNVTIAPDVLILSHDGSTQKAIGYSKIGQVTIGDNFFIGCKSIILPDTVIGDNCVIGAGSIVKGVFPENTIISGAPARVMQSLGTFKEKNERRLESGNVFDISYTRKGKITKEKKQQMLEVMESSKNSFVV</sequence>
<keyword evidence="2 3" id="KW-0808">Transferase</keyword>
<dbReference type="InterPro" id="IPR001451">
    <property type="entry name" value="Hexapep"/>
</dbReference>
<protein>
    <submittedName>
        <fullName evidence="3">Acyltransferase</fullName>
    </submittedName>
</protein>
<organism evidence="3">
    <name type="scientific">Lactococcus lactis</name>
    <dbReference type="NCBI Taxonomy" id="1358"/>
    <lineage>
        <taxon>Bacteria</taxon>
        <taxon>Bacillati</taxon>
        <taxon>Bacillota</taxon>
        <taxon>Bacilli</taxon>
        <taxon>Lactobacillales</taxon>
        <taxon>Streptococcaceae</taxon>
        <taxon>Lactococcus</taxon>
    </lineage>
</organism>
<keyword evidence="3" id="KW-0012">Acyltransferase</keyword>
<dbReference type="AlphaFoldDB" id="A0A3Q9T941"/>
<evidence type="ECO:0000313" key="3">
    <source>
        <dbReference type="EMBL" id="AZY91877.1"/>
    </source>
</evidence>
<dbReference type="Pfam" id="PF00132">
    <property type="entry name" value="Hexapep"/>
    <property type="match status" value="1"/>
</dbReference>
<dbReference type="PANTHER" id="PTHR23416">
    <property type="entry name" value="SIALIC ACID SYNTHASE-RELATED"/>
    <property type="match status" value="1"/>
</dbReference>
<dbReference type="GO" id="GO:0008374">
    <property type="term" value="F:O-acyltransferase activity"/>
    <property type="evidence" value="ECO:0007669"/>
    <property type="project" value="TreeGrafter"/>
</dbReference>
<name>A0A3Q9T941_9LACT</name>
<accession>A0A3Q9T941</accession>
<evidence type="ECO:0000256" key="2">
    <source>
        <dbReference type="ARBA" id="ARBA00022679"/>
    </source>
</evidence>
<reference evidence="3" key="1">
    <citation type="journal article" date="2019" name="FEMS Microbiol. Lett.">
        <title>High-throughput screening for texturing Lactococcus strains.</title>
        <authorList>
            <person name="Poulsen V.K."/>
            <person name="Derkx P."/>
            <person name="Oregaard G."/>
        </authorList>
    </citation>
    <scope>NUCLEOTIDE SEQUENCE</scope>
    <source>
        <strain evidence="3">Lll7</strain>
    </source>
</reference>